<reference evidence="1 2" key="1">
    <citation type="submission" date="2019-10" db="EMBL/GenBank/DDBJ databases">
        <title>Taxonomy of Antarctic Massilia spp.: description of Massilia rubra sp. nov., Massilia aquatica sp. nov., Massilia mucilaginosa sp. nov., Massilia frigida sp. nov. isolated from streams, lakes and regoliths.</title>
        <authorList>
            <person name="Holochova P."/>
            <person name="Sedlacek I."/>
            <person name="Kralova S."/>
            <person name="Maslanova I."/>
            <person name="Busse H.-J."/>
            <person name="Stankova E."/>
            <person name="Vrbovska V."/>
            <person name="Kovarovic V."/>
            <person name="Bartak M."/>
            <person name="Svec P."/>
            <person name="Pantucek R."/>
        </authorList>
    </citation>
    <scope>NUCLEOTIDE SEQUENCE [LARGE SCALE GENOMIC DNA]</scope>
    <source>
        <strain evidence="1 2">CCM 8695</strain>
    </source>
</reference>
<sequence>MNSFSFVRRAGSILALAGICAALLLLRPAPPRSIPIRHACNTFVSQASPTVTPALRRGKHGLHLAISFTPAKDEESDAITDAVEAGTRELVIYPGKQSVNAVGIQRHDLVIAVKSREHAQELLRLLCFSRPDELADATAIPE</sequence>
<organism evidence="1 2">
    <name type="scientific">Massilia frigida</name>
    <dbReference type="NCBI Taxonomy" id="2609281"/>
    <lineage>
        <taxon>Bacteria</taxon>
        <taxon>Pseudomonadati</taxon>
        <taxon>Pseudomonadota</taxon>
        <taxon>Betaproteobacteria</taxon>
        <taxon>Burkholderiales</taxon>
        <taxon>Oxalobacteraceae</taxon>
        <taxon>Telluria group</taxon>
        <taxon>Massilia</taxon>
    </lineage>
</organism>
<accession>A0ABX0N2U2</accession>
<evidence type="ECO:0000313" key="2">
    <source>
        <dbReference type="Proteomes" id="UP000621455"/>
    </source>
</evidence>
<evidence type="ECO:0000313" key="1">
    <source>
        <dbReference type="EMBL" id="NHZ79636.1"/>
    </source>
</evidence>
<dbReference type="Proteomes" id="UP000621455">
    <property type="component" value="Unassembled WGS sequence"/>
</dbReference>
<protein>
    <submittedName>
        <fullName evidence="1">Uncharacterized protein</fullName>
    </submittedName>
</protein>
<dbReference type="RefSeq" id="WP_167086595.1">
    <property type="nucleotide sequence ID" value="NZ_WHJG01000008.1"/>
</dbReference>
<comment type="caution">
    <text evidence="1">The sequence shown here is derived from an EMBL/GenBank/DDBJ whole genome shotgun (WGS) entry which is preliminary data.</text>
</comment>
<gene>
    <name evidence="1" type="ORF">F2P44_10150</name>
</gene>
<proteinExistence type="predicted"/>
<name>A0ABX0N2U2_9BURK</name>
<keyword evidence="2" id="KW-1185">Reference proteome</keyword>
<dbReference type="EMBL" id="WHJG01000008">
    <property type="protein sequence ID" value="NHZ79636.1"/>
    <property type="molecule type" value="Genomic_DNA"/>
</dbReference>